<keyword evidence="5" id="KW-0633">Potassium transport</keyword>
<evidence type="ECO:0000256" key="9">
    <source>
        <dbReference type="ARBA" id="ARBA00022968"/>
    </source>
</evidence>
<evidence type="ECO:0000256" key="5">
    <source>
        <dbReference type="ARBA" id="ARBA00022538"/>
    </source>
</evidence>
<dbReference type="Pfam" id="PF00287">
    <property type="entry name" value="Na_K-ATPase"/>
    <property type="match status" value="1"/>
</dbReference>
<keyword evidence="10 18" id="KW-1133">Transmembrane helix</keyword>
<evidence type="ECO:0000256" key="2">
    <source>
        <dbReference type="ARBA" id="ARBA00005876"/>
    </source>
</evidence>
<evidence type="ECO:0000256" key="7">
    <source>
        <dbReference type="ARBA" id="ARBA00022692"/>
    </source>
</evidence>
<protein>
    <submittedName>
        <fullName evidence="19">Putative sodium/potassium-transporting atpase subunit beta-2</fullName>
    </submittedName>
</protein>
<dbReference type="FunFam" id="2.60.40.1660:FF:000004">
    <property type="entry name" value="sodium/potassium-transporting ATPase subunit beta-2"/>
    <property type="match status" value="1"/>
</dbReference>
<dbReference type="PROSITE" id="PS00390">
    <property type="entry name" value="ATPASE_NA_K_BETA_1"/>
    <property type="match status" value="1"/>
</dbReference>
<sequence length="323" mass="37591">MPTDADDSIDAFQQYYRRPVQRTKKESFLKFIYDPKKKSVFGRTGPSWVKIGIFYTVFYGVLAALVAICMWVFFQTLDPRIPKWKMNKSLIGTNPGLGFRPLPPEENVESTLIWYKGTDYENYKVWTEALNEFLAVYKTPGLTPGRGQNIYNCDYQRPPPPGQVCDVEIKSWTPCTQENNYNYHKSSPCVFLKLNKIYGWIPEYFNESRNLPEGMPQQLRDLVREEEVKTPHTLNTIWVSCEGENPADIENVGPVKYYPRQGFPGYFYPYENSEGYLSPLVAVHFVRPVRGIIINIECKAWAKNIHHDRKERIGSVHFELMID</sequence>
<dbReference type="GO" id="GO:0005890">
    <property type="term" value="C:sodium:potassium-exchanging ATPase complex"/>
    <property type="evidence" value="ECO:0007669"/>
    <property type="project" value="InterPro"/>
</dbReference>
<feature type="transmembrane region" description="Helical" evidence="18">
    <location>
        <begin position="53"/>
        <end position="74"/>
    </location>
</feature>
<dbReference type="Gene3D" id="2.60.40.1660">
    <property type="entry name" value="Na, k-atpase alpha subunit"/>
    <property type="match status" value="1"/>
</dbReference>
<proteinExistence type="inferred from homology"/>
<dbReference type="PANTHER" id="PTHR11523">
    <property type="entry name" value="SODIUM/POTASSIUM-DEPENDENT ATPASE BETA SUBUNIT"/>
    <property type="match status" value="1"/>
</dbReference>
<comment type="subcellular location">
    <subcellularLocation>
        <location evidence="1">Cell membrane</location>
        <topology evidence="1">Single-pass type II membrane protein</topology>
    </subcellularLocation>
</comment>
<dbReference type="PANTHER" id="PTHR11523:SF46">
    <property type="entry name" value="SODIUM_POTASSIUM-TRANSPORTING ATPASE SUBUNIT BETA-2"/>
    <property type="match status" value="1"/>
</dbReference>
<comment type="similarity">
    <text evidence="2">Belongs to the X(+)/potassium ATPases subunit beta family.</text>
</comment>
<keyword evidence="15" id="KW-0325">Glycoprotein</keyword>
<keyword evidence="14" id="KW-1015">Disulfide bond</keyword>
<reference evidence="19" key="1">
    <citation type="submission" date="2016-12" db="EMBL/GenBank/DDBJ databases">
        <title>An insight into the sialome and mialome of the sand fly, Nyssomyia neivai.</title>
        <authorList>
            <person name="Sebastian V."/>
            <person name="Goulart T.M."/>
            <person name="Oliveira W."/>
            <person name="Calvo E."/>
            <person name="Oliveira L.F."/>
            <person name="Pinto M.C."/>
            <person name="Rosselino A.M."/>
            <person name="Ribeiro J.M."/>
        </authorList>
    </citation>
    <scope>NUCLEOTIDE SEQUENCE</scope>
</reference>
<keyword evidence="3" id="KW-0813">Transport</keyword>
<comment type="function">
    <text evidence="17">This is the non-catalytic component of the active enzyme, which catalyzes the hydrolysis of ATP coupled with the exchange of Na(+) and K(+) ions across the plasma membrane. The beta subunit regulates, through assembly of alpha/beta heterodimers, the number of sodium pumps transported to the plasma membrane.</text>
</comment>
<keyword evidence="12" id="KW-0406">Ion transport</keyword>
<evidence type="ECO:0000256" key="8">
    <source>
        <dbReference type="ARBA" id="ARBA00022958"/>
    </source>
</evidence>
<dbReference type="GO" id="GO:1990573">
    <property type="term" value="P:potassium ion import across plasma membrane"/>
    <property type="evidence" value="ECO:0007669"/>
    <property type="project" value="TreeGrafter"/>
</dbReference>
<dbReference type="InterPro" id="IPR000402">
    <property type="entry name" value="Na/K_ATPase_sub_beta"/>
</dbReference>
<name>A0A1L8DFI6_9DIPT</name>
<evidence type="ECO:0000256" key="15">
    <source>
        <dbReference type="ARBA" id="ARBA00023180"/>
    </source>
</evidence>
<keyword evidence="7 18" id="KW-0812">Transmembrane</keyword>
<evidence type="ECO:0000256" key="12">
    <source>
        <dbReference type="ARBA" id="ARBA00023065"/>
    </source>
</evidence>
<accession>A0A1L8DFI6</accession>
<keyword evidence="11" id="KW-0915">Sodium</keyword>
<keyword evidence="4" id="KW-1003">Cell membrane</keyword>
<evidence type="ECO:0000256" key="10">
    <source>
        <dbReference type="ARBA" id="ARBA00022989"/>
    </source>
</evidence>
<dbReference type="GO" id="GO:0036376">
    <property type="term" value="P:sodium ion export across plasma membrane"/>
    <property type="evidence" value="ECO:0007669"/>
    <property type="project" value="TreeGrafter"/>
</dbReference>
<dbReference type="GO" id="GO:0001671">
    <property type="term" value="F:ATPase activator activity"/>
    <property type="evidence" value="ECO:0007669"/>
    <property type="project" value="TreeGrafter"/>
</dbReference>
<dbReference type="GO" id="GO:0006883">
    <property type="term" value="P:intracellular sodium ion homeostasis"/>
    <property type="evidence" value="ECO:0007669"/>
    <property type="project" value="TreeGrafter"/>
</dbReference>
<keyword evidence="16" id="KW-0739">Sodium transport</keyword>
<evidence type="ECO:0000313" key="19">
    <source>
        <dbReference type="EMBL" id="JAV05145.1"/>
    </source>
</evidence>
<keyword evidence="13 18" id="KW-0472">Membrane</keyword>
<evidence type="ECO:0000256" key="11">
    <source>
        <dbReference type="ARBA" id="ARBA00023053"/>
    </source>
</evidence>
<dbReference type="EMBL" id="GFDF01008939">
    <property type="protein sequence ID" value="JAV05145.1"/>
    <property type="molecule type" value="Transcribed_RNA"/>
</dbReference>
<evidence type="ECO:0000256" key="14">
    <source>
        <dbReference type="ARBA" id="ARBA00023157"/>
    </source>
</evidence>
<dbReference type="GO" id="GO:0030007">
    <property type="term" value="P:intracellular potassium ion homeostasis"/>
    <property type="evidence" value="ECO:0007669"/>
    <property type="project" value="TreeGrafter"/>
</dbReference>
<evidence type="ECO:0000256" key="4">
    <source>
        <dbReference type="ARBA" id="ARBA00022475"/>
    </source>
</evidence>
<dbReference type="AlphaFoldDB" id="A0A1L8DFI6"/>
<evidence type="ECO:0000256" key="13">
    <source>
        <dbReference type="ARBA" id="ARBA00023136"/>
    </source>
</evidence>
<evidence type="ECO:0000256" key="17">
    <source>
        <dbReference type="ARBA" id="ARBA00025540"/>
    </source>
</evidence>
<evidence type="ECO:0000256" key="3">
    <source>
        <dbReference type="ARBA" id="ARBA00022448"/>
    </source>
</evidence>
<keyword evidence="8" id="KW-0630">Potassium</keyword>
<evidence type="ECO:0000256" key="16">
    <source>
        <dbReference type="ARBA" id="ARBA00023201"/>
    </source>
</evidence>
<dbReference type="InterPro" id="IPR038702">
    <property type="entry name" value="Na/K_ATPase_sub_beta_sf"/>
</dbReference>
<keyword evidence="6" id="KW-0740">Sodium/potassium transport</keyword>
<keyword evidence="9" id="KW-0735">Signal-anchor</keyword>
<evidence type="ECO:0000256" key="1">
    <source>
        <dbReference type="ARBA" id="ARBA00004401"/>
    </source>
</evidence>
<evidence type="ECO:0000256" key="18">
    <source>
        <dbReference type="SAM" id="Phobius"/>
    </source>
</evidence>
<organism evidence="19">
    <name type="scientific">Nyssomyia neivai</name>
    <dbReference type="NCBI Taxonomy" id="330878"/>
    <lineage>
        <taxon>Eukaryota</taxon>
        <taxon>Metazoa</taxon>
        <taxon>Ecdysozoa</taxon>
        <taxon>Arthropoda</taxon>
        <taxon>Hexapoda</taxon>
        <taxon>Insecta</taxon>
        <taxon>Pterygota</taxon>
        <taxon>Neoptera</taxon>
        <taxon>Endopterygota</taxon>
        <taxon>Diptera</taxon>
        <taxon>Nematocera</taxon>
        <taxon>Psychodoidea</taxon>
        <taxon>Psychodidae</taxon>
        <taxon>Nyssomyia</taxon>
    </lineage>
</organism>
<evidence type="ECO:0000256" key="6">
    <source>
        <dbReference type="ARBA" id="ARBA00022607"/>
    </source>
</evidence>